<dbReference type="InterPro" id="IPR001932">
    <property type="entry name" value="PPM-type_phosphatase-like_dom"/>
</dbReference>
<evidence type="ECO:0000313" key="4">
    <source>
        <dbReference type="EMBL" id="WCT10565.1"/>
    </source>
</evidence>
<dbReference type="InterPro" id="IPR011006">
    <property type="entry name" value="CheY-like_superfamily"/>
</dbReference>
<name>A0ABY7T294_9SPHI</name>
<feature type="modified residue" description="4-aspartylphosphate" evidence="2">
    <location>
        <position position="58"/>
    </location>
</feature>
<reference evidence="4 5" key="1">
    <citation type="submission" date="2023-02" db="EMBL/GenBank/DDBJ databases">
        <title>Genome sequence of Mucilaginibacter jinjuensis strain KACC 16571.</title>
        <authorList>
            <person name="Kim S."/>
            <person name="Heo J."/>
            <person name="Kwon S.-W."/>
        </authorList>
    </citation>
    <scope>NUCLEOTIDE SEQUENCE [LARGE SCALE GENOMIC DNA]</scope>
    <source>
        <strain evidence="4 5">KACC 16571</strain>
    </source>
</reference>
<dbReference type="SMART" id="SM00448">
    <property type="entry name" value="REC"/>
    <property type="match status" value="1"/>
</dbReference>
<dbReference type="PROSITE" id="PS50110">
    <property type="entry name" value="RESPONSE_REGULATORY"/>
    <property type="match status" value="1"/>
</dbReference>
<proteinExistence type="predicted"/>
<dbReference type="Gene3D" id="3.60.40.10">
    <property type="entry name" value="PPM-type phosphatase domain"/>
    <property type="match status" value="1"/>
</dbReference>
<evidence type="ECO:0000313" key="5">
    <source>
        <dbReference type="Proteomes" id="UP001216139"/>
    </source>
</evidence>
<dbReference type="InterPro" id="IPR036457">
    <property type="entry name" value="PPM-type-like_dom_sf"/>
</dbReference>
<accession>A0ABY7T294</accession>
<sequence>MTDTPVLKKILLVDDNPLFLKMLSKAFSKAGFECTIAESANEAIRKLSTDLPDAILSDYQMPKMNGIEFRKYILKQPELKDIPFIFLTDFSDKELVNTGLDLHAIDYVIKDTPINVIIAKINNLLATVSKQRELSELEVKKAVAALNIRSVPQKAPVVEGYEVNFWHKSFQDIPGGDFIDFIQVTDRFSFVILGDVMGKKWMAWFLSFSFLSYIRAAVRFGVSAHEYSAAGILEKVNQVICEDDALKDILASLSLLMIDHETNQVTYAGAGDLPLLYYEAKTKKFESLRCNGLLLGLFADGQYDQQQISMNPGDQLFIFTDGIIDFAIPGGTKTDYNLFQQKLEGITSSKNSFEKLKQFLTKQPQASLVDDCSIIHIYKTV</sequence>
<dbReference type="Pfam" id="PF00072">
    <property type="entry name" value="Response_reg"/>
    <property type="match status" value="1"/>
</dbReference>
<dbReference type="SMART" id="SM00331">
    <property type="entry name" value="PP2C_SIG"/>
    <property type="match status" value="1"/>
</dbReference>
<dbReference type="InterPro" id="IPR052016">
    <property type="entry name" value="Bact_Sigma-Reg"/>
</dbReference>
<dbReference type="EMBL" id="CP117167">
    <property type="protein sequence ID" value="WCT10565.1"/>
    <property type="molecule type" value="Genomic_DNA"/>
</dbReference>
<keyword evidence="5" id="KW-1185">Reference proteome</keyword>
<dbReference type="Proteomes" id="UP001216139">
    <property type="component" value="Chromosome"/>
</dbReference>
<feature type="domain" description="Response regulatory" evidence="3">
    <location>
        <begin position="9"/>
        <end position="125"/>
    </location>
</feature>
<dbReference type="Gene3D" id="3.40.50.2300">
    <property type="match status" value="1"/>
</dbReference>
<keyword evidence="1" id="KW-0378">Hydrolase</keyword>
<dbReference type="SUPFAM" id="SSF81606">
    <property type="entry name" value="PP2C-like"/>
    <property type="match status" value="1"/>
</dbReference>
<dbReference type="PANTHER" id="PTHR43156">
    <property type="entry name" value="STAGE II SPORULATION PROTEIN E-RELATED"/>
    <property type="match status" value="1"/>
</dbReference>
<dbReference type="SUPFAM" id="SSF52172">
    <property type="entry name" value="CheY-like"/>
    <property type="match status" value="1"/>
</dbReference>
<evidence type="ECO:0000256" key="2">
    <source>
        <dbReference type="PROSITE-ProRule" id="PRU00169"/>
    </source>
</evidence>
<dbReference type="CDD" id="cd00156">
    <property type="entry name" value="REC"/>
    <property type="match status" value="1"/>
</dbReference>
<keyword evidence="2" id="KW-0597">Phosphoprotein</keyword>
<organism evidence="4 5">
    <name type="scientific">Mucilaginibacter jinjuensis</name>
    <dbReference type="NCBI Taxonomy" id="1176721"/>
    <lineage>
        <taxon>Bacteria</taxon>
        <taxon>Pseudomonadati</taxon>
        <taxon>Bacteroidota</taxon>
        <taxon>Sphingobacteriia</taxon>
        <taxon>Sphingobacteriales</taxon>
        <taxon>Sphingobacteriaceae</taxon>
        <taxon>Mucilaginibacter</taxon>
    </lineage>
</organism>
<dbReference type="PANTHER" id="PTHR43156:SF2">
    <property type="entry name" value="STAGE II SPORULATION PROTEIN E"/>
    <property type="match status" value="1"/>
</dbReference>
<dbReference type="RefSeq" id="WP_273628754.1">
    <property type="nucleotide sequence ID" value="NZ_CP117167.1"/>
</dbReference>
<evidence type="ECO:0000256" key="1">
    <source>
        <dbReference type="ARBA" id="ARBA00022801"/>
    </source>
</evidence>
<dbReference type="Pfam" id="PF07228">
    <property type="entry name" value="SpoIIE"/>
    <property type="match status" value="1"/>
</dbReference>
<dbReference type="InterPro" id="IPR001789">
    <property type="entry name" value="Sig_transdc_resp-reg_receiver"/>
</dbReference>
<evidence type="ECO:0000259" key="3">
    <source>
        <dbReference type="PROSITE" id="PS50110"/>
    </source>
</evidence>
<protein>
    <submittedName>
        <fullName evidence="4">Fused response regulator/phosphatase</fullName>
    </submittedName>
</protein>
<gene>
    <name evidence="4" type="ORF">PQO05_17650</name>
</gene>